<dbReference type="InterPro" id="IPR025662">
    <property type="entry name" value="Sigma_54_int_dom_ATP-bd_1"/>
</dbReference>
<dbReference type="InterPro" id="IPR020591">
    <property type="entry name" value="Chromosome_initiator_DnaA-like"/>
</dbReference>
<proteinExistence type="inferred from homology"/>
<dbReference type="GO" id="GO:0005524">
    <property type="term" value="F:ATP binding"/>
    <property type="evidence" value="ECO:0007669"/>
    <property type="project" value="UniProtKB-KW"/>
</dbReference>
<evidence type="ECO:0000256" key="8">
    <source>
        <dbReference type="RuleBase" id="RU004227"/>
    </source>
</evidence>
<dbReference type="Gene3D" id="3.40.50.300">
    <property type="entry name" value="P-loop containing nucleotide triphosphate hydrolases"/>
    <property type="match status" value="1"/>
</dbReference>
<dbReference type="RefSeq" id="WP_092372149.1">
    <property type="nucleotide sequence ID" value="NZ_FORX01000001.1"/>
</dbReference>
<dbReference type="SUPFAM" id="SSF52540">
    <property type="entry name" value="P-loop containing nucleoside triphosphate hydrolases"/>
    <property type="match status" value="1"/>
</dbReference>
<dbReference type="SMART" id="SM00382">
    <property type="entry name" value="AAA"/>
    <property type="match status" value="1"/>
</dbReference>
<dbReference type="InterPro" id="IPR027417">
    <property type="entry name" value="P-loop_NTPase"/>
</dbReference>
<dbReference type="GO" id="GO:0005886">
    <property type="term" value="C:plasma membrane"/>
    <property type="evidence" value="ECO:0007669"/>
    <property type="project" value="TreeGrafter"/>
</dbReference>
<comment type="similarity">
    <text evidence="8">Belongs to the DnaA family.</text>
</comment>
<dbReference type="InterPro" id="IPR013317">
    <property type="entry name" value="DnaA_dom"/>
</dbReference>
<evidence type="ECO:0000256" key="4">
    <source>
        <dbReference type="ARBA" id="ARBA00022840"/>
    </source>
</evidence>
<feature type="domain" description="AAA+ ATPase" evidence="9">
    <location>
        <begin position="124"/>
        <end position="245"/>
    </location>
</feature>
<keyword evidence="1" id="KW-0963">Cytoplasm</keyword>
<organism evidence="11 12">
    <name type="scientific">Desulfomicrobium apsheronum</name>
    <dbReference type="NCBI Taxonomy" id="52560"/>
    <lineage>
        <taxon>Bacteria</taxon>
        <taxon>Pseudomonadati</taxon>
        <taxon>Thermodesulfobacteriota</taxon>
        <taxon>Desulfovibrionia</taxon>
        <taxon>Desulfovibrionales</taxon>
        <taxon>Desulfomicrobiaceae</taxon>
        <taxon>Desulfomicrobium</taxon>
    </lineage>
</organism>
<dbReference type="PANTHER" id="PTHR30050">
    <property type="entry name" value="CHROMOSOMAL REPLICATION INITIATOR PROTEIN DNAA"/>
    <property type="match status" value="1"/>
</dbReference>
<dbReference type="InterPro" id="IPR003593">
    <property type="entry name" value="AAA+_ATPase"/>
</dbReference>
<accession>A0A1I3MQ15</accession>
<keyword evidence="2 7" id="KW-0235">DNA replication</keyword>
<dbReference type="Gene3D" id="1.10.8.60">
    <property type="match status" value="1"/>
</dbReference>
<dbReference type="SUPFAM" id="SSF48295">
    <property type="entry name" value="TrpR-like"/>
    <property type="match status" value="1"/>
</dbReference>
<dbReference type="InterPro" id="IPR018312">
    <property type="entry name" value="Chromosome_initiator_DnaA_CS"/>
</dbReference>
<evidence type="ECO:0000256" key="2">
    <source>
        <dbReference type="ARBA" id="ARBA00022705"/>
    </source>
</evidence>
<dbReference type="AlphaFoldDB" id="A0A1I3MQ15"/>
<name>A0A1I3MQ15_9BACT</name>
<evidence type="ECO:0000256" key="5">
    <source>
        <dbReference type="ARBA" id="ARBA00023121"/>
    </source>
</evidence>
<dbReference type="GO" id="GO:0003688">
    <property type="term" value="F:DNA replication origin binding"/>
    <property type="evidence" value="ECO:0007669"/>
    <property type="project" value="InterPro"/>
</dbReference>
<dbReference type="STRING" id="52560.SAMN04488082_10145"/>
<keyword evidence="4 7" id="KW-0067">ATP-binding</keyword>
<evidence type="ECO:0000259" key="10">
    <source>
        <dbReference type="SMART" id="SM00760"/>
    </source>
</evidence>
<dbReference type="PRINTS" id="PR00051">
    <property type="entry name" value="DNAA"/>
</dbReference>
<evidence type="ECO:0000256" key="7">
    <source>
        <dbReference type="RuleBase" id="RU000577"/>
    </source>
</evidence>
<dbReference type="PANTHER" id="PTHR30050:SF2">
    <property type="entry name" value="CHROMOSOMAL REPLICATION INITIATOR PROTEIN DNAA"/>
    <property type="match status" value="1"/>
</dbReference>
<dbReference type="Proteomes" id="UP000198635">
    <property type="component" value="Unassembled WGS sequence"/>
</dbReference>
<evidence type="ECO:0000313" key="11">
    <source>
        <dbReference type="EMBL" id="SFI99214.1"/>
    </source>
</evidence>
<evidence type="ECO:0000256" key="1">
    <source>
        <dbReference type="ARBA" id="ARBA00022490"/>
    </source>
</evidence>
<dbReference type="CDD" id="cd06571">
    <property type="entry name" value="Bac_DnaA_C"/>
    <property type="match status" value="1"/>
</dbReference>
<dbReference type="PROSITE" id="PS01008">
    <property type="entry name" value="DNAA"/>
    <property type="match status" value="1"/>
</dbReference>
<keyword evidence="12" id="KW-1185">Reference proteome</keyword>
<evidence type="ECO:0000256" key="3">
    <source>
        <dbReference type="ARBA" id="ARBA00022741"/>
    </source>
</evidence>
<gene>
    <name evidence="11" type="ORF">SAMN04488082_10145</name>
</gene>
<dbReference type="InterPro" id="IPR013159">
    <property type="entry name" value="DnaA_C"/>
</dbReference>
<dbReference type="Pfam" id="PF08299">
    <property type="entry name" value="Bac_DnaA_C"/>
    <property type="match status" value="1"/>
</dbReference>
<feature type="domain" description="Chromosomal replication initiator DnaA C-terminal" evidence="10">
    <location>
        <begin position="327"/>
        <end position="396"/>
    </location>
</feature>
<sequence>MSSARVDAALELAFAPEELDKWRSSLGLSVDGSVLTVRFPHRFFADWFENHTRARFEQALAGSDLTISYECRDGSRSRIVRESRPAGQALPFGSEFIFDNFLVNNKNYFPLASAQEVAQSREAPYNPFVLCGESGSGKSFLLRAIANARSEHGGDGTYVGGIEDLHELYSSRSDARKFLTSMQLLAVDDLQEIARYRYLQGELLALFDHFHLQRKQMVFACSGKVGGFAFLAPKLKSRLEWGLSVMLKAPDLDIRTQYAQSRCRERRLDLSRDRILLLAQRFSDLRNLEGCLLKLWAYRELVHDHISDEEFDNILNYLDDRAVTGLSVEQILDEVCARLNLKPEDILSSGRRHDLVFARQVAMYLCRKHLGLSFPELGRAFGGRDHSTVLYSCRKVEQLQRDDKSIKNMLHELSDKCLAMNETTLA</sequence>
<dbReference type="InterPro" id="IPR010921">
    <property type="entry name" value="Trp_repressor/repl_initiator"/>
</dbReference>
<dbReference type="PROSITE" id="PS00675">
    <property type="entry name" value="SIGMA54_INTERACT_1"/>
    <property type="match status" value="1"/>
</dbReference>
<dbReference type="GO" id="GO:0006270">
    <property type="term" value="P:DNA replication initiation"/>
    <property type="evidence" value="ECO:0007669"/>
    <property type="project" value="InterPro"/>
</dbReference>
<dbReference type="Gene3D" id="1.10.1750.10">
    <property type="match status" value="1"/>
</dbReference>
<keyword evidence="5" id="KW-0446">Lipid-binding</keyword>
<keyword evidence="3 7" id="KW-0547">Nucleotide-binding</keyword>
<dbReference type="GO" id="GO:0006275">
    <property type="term" value="P:regulation of DNA replication"/>
    <property type="evidence" value="ECO:0007669"/>
    <property type="project" value="InterPro"/>
</dbReference>
<dbReference type="GO" id="GO:0008289">
    <property type="term" value="F:lipid binding"/>
    <property type="evidence" value="ECO:0007669"/>
    <property type="project" value="UniProtKB-KW"/>
</dbReference>
<evidence type="ECO:0000256" key="6">
    <source>
        <dbReference type="ARBA" id="ARBA00023125"/>
    </source>
</evidence>
<comment type="function">
    <text evidence="7">Plays an essential role in the initiation and regulation of chromosomal replication. ATP-DnaA binds to the origin of replication (oriC) to initiate formation of the DNA replication initiation complex once per cell cycle. Binds the DnaA box (a 9 base pair repeat at the origin) and separates the double-stranded (ds)DNA. Forms a right-handed helical filament on oriC DNA; dsDNA binds to the exterior of the filament while single-stranded (ss)DNA is stabiized in the filament's interior. The ATP-DnaA-oriC complex binds and stabilizes one strand of the AT-rich DNA unwinding element (DUE), permitting loading of DNA polymerase. After initiation quickly degrades to an ADP-DnaA complex that is not apt for DNA replication. Binds acidic phospholipids.</text>
</comment>
<evidence type="ECO:0000313" key="12">
    <source>
        <dbReference type="Proteomes" id="UP000198635"/>
    </source>
</evidence>
<reference evidence="12" key="1">
    <citation type="submission" date="2016-10" db="EMBL/GenBank/DDBJ databases">
        <authorList>
            <person name="Varghese N."/>
            <person name="Submissions S."/>
        </authorList>
    </citation>
    <scope>NUCLEOTIDE SEQUENCE [LARGE SCALE GENOMIC DNA]</scope>
    <source>
        <strain evidence="12">DSM 5918</strain>
    </source>
</reference>
<evidence type="ECO:0000259" key="9">
    <source>
        <dbReference type="SMART" id="SM00382"/>
    </source>
</evidence>
<dbReference type="SMART" id="SM00760">
    <property type="entry name" value="Bac_DnaA_C"/>
    <property type="match status" value="1"/>
</dbReference>
<dbReference type="Pfam" id="PF00308">
    <property type="entry name" value="Bac_DnaA"/>
    <property type="match status" value="1"/>
</dbReference>
<keyword evidence="6 7" id="KW-0238">DNA-binding</keyword>
<dbReference type="OrthoDB" id="9807019at2"/>
<protein>
    <recommendedName>
        <fullName evidence="7">Chromosomal replication initiator protein DnaA</fullName>
    </recommendedName>
</protein>
<dbReference type="EMBL" id="FORX01000001">
    <property type="protein sequence ID" value="SFI99214.1"/>
    <property type="molecule type" value="Genomic_DNA"/>
</dbReference>